<name>F0WNG1_9STRA</name>
<feature type="region of interest" description="Disordered" evidence="1">
    <location>
        <begin position="1"/>
        <end position="38"/>
    </location>
</feature>
<evidence type="ECO:0000256" key="1">
    <source>
        <dbReference type="SAM" id="MobiDB-lite"/>
    </source>
</evidence>
<gene>
    <name evidence="2" type="primary">AlNc14C170G7986</name>
    <name evidence="2" type="ORF">ALNC14_089950</name>
</gene>
<accession>F0WNG1</accession>
<dbReference type="HOGENOM" id="CLU_1047388_0_0_1"/>
<feature type="compositionally biased region" description="Basic and acidic residues" evidence="1">
    <location>
        <begin position="26"/>
        <end position="38"/>
    </location>
</feature>
<protein>
    <submittedName>
        <fullName evidence="2">AlNc14C170G7986 protein</fullName>
    </submittedName>
</protein>
<dbReference type="AlphaFoldDB" id="F0WNG1"/>
<reference evidence="2" key="2">
    <citation type="submission" date="2011-02" db="EMBL/GenBank/DDBJ databases">
        <authorList>
            <person name="MacLean D."/>
        </authorList>
    </citation>
    <scope>NUCLEOTIDE SEQUENCE</scope>
</reference>
<dbReference type="EMBL" id="FR824215">
    <property type="protein sequence ID" value="CCA22852.1"/>
    <property type="molecule type" value="Genomic_DNA"/>
</dbReference>
<organism evidence="2">
    <name type="scientific">Albugo laibachii Nc14</name>
    <dbReference type="NCBI Taxonomy" id="890382"/>
    <lineage>
        <taxon>Eukaryota</taxon>
        <taxon>Sar</taxon>
        <taxon>Stramenopiles</taxon>
        <taxon>Oomycota</taxon>
        <taxon>Peronosporomycetes</taxon>
        <taxon>Albuginales</taxon>
        <taxon>Albuginaceae</taxon>
        <taxon>Albugo</taxon>
    </lineage>
</organism>
<reference evidence="2" key="1">
    <citation type="journal article" date="2011" name="PLoS Biol.">
        <title>Gene gain and loss during evolution of obligate parasitism in the white rust pathogen of Arabidopsis thaliana.</title>
        <authorList>
            <person name="Kemen E."/>
            <person name="Gardiner A."/>
            <person name="Schultz-Larsen T."/>
            <person name="Kemen A.C."/>
            <person name="Balmuth A.L."/>
            <person name="Robert-Seilaniantz A."/>
            <person name="Bailey K."/>
            <person name="Holub E."/>
            <person name="Studholme D.J."/>
            <person name="Maclean D."/>
            <person name="Jones J.D."/>
        </authorList>
    </citation>
    <scope>NUCLEOTIDE SEQUENCE</scope>
</reference>
<proteinExistence type="predicted"/>
<sequence>MYNLDGPDETSIISDKASATRASTCTREESQQNQIHRKDYQRKTNDCKVEEYIAHFYRKRKILEKYLARWRQCLRDAYDRLEKANTMLKHKPNRCEETAFRQMDDATIFPLTIPYLLAIELQRQHHCLQRNPKAPLLKVSSQSINSRPYDKVDGSNAVQLSRSGWKNYIHRKVAVTEYLFRRKHKGRFKFWRKWVTGRENRMRVRKRMEQMKEKRQSFQLFNFFNDWDDYRTGKWIIGQCEAILRQQSLKRKYCSALSKWKKMLLS</sequence>
<evidence type="ECO:0000313" key="2">
    <source>
        <dbReference type="EMBL" id="CCA22852.1"/>
    </source>
</evidence>